<dbReference type="Proteomes" id="UP001358586">
    <property type="component" value="Chromosome 13"/>
</dbReference>
<keyword evidence="2" id="KW-1185">Reference proteome</keyword>
<name>A0ABR0MDZ8_GOSAR</name>
<evidence type="ECO:0000313" key="1">
    <source>
        <dbReference type="EMBL" id="KAK5771486.1"/>
    </source>
</evidence>
<protein>
    <submittedName>
        <fullName evidence="1">Uncharacterized protein</fullName>
    </submittedName>
</protein>
<dbReference type="EMBL" id="JARKNE010000013">
    <property type="protein sequence ID" value="KAK5771486.1"/>
    <property type="molecule type" value="Genomic_DNA"/>
</dbReference>
<evidence type="ECO:0000313" key="2">
    <source>
        <dbReference type="Proteomes" id="UP001358586"/>
    </source>
</evidence>
<proteinExistence type="predicted"/>
<gene>
    <name evidence="1" type="ORF">PVK06_047690</name>
</gene>
<accession>A0ABR0MDZ8</accession>
<reference evidence="1 2" key="1">
    <citation type="submission" date="2023-03" db="EMBL/GenBank/DDBJ databases">
        <title>WGS of Gossypium arboreum.</title>
        <authorList>
            <person name="Yu D."/>
        </authorList>
    </citation>
    <scope>NUCLEOTIDE SEQUENCE [LARGE SCALE GENOMIC DNA]</scope>
    <source>
        <tissue evidence="1">Leaf</tissue>
    </source>
</reference>
<organism evidence="1 2">
    <name type="scientific">Gossypium arboreum</name>
    <name type="common">Tree cotton</name>
    <name type="synonym">Gossypium nanking</name>
    <dbReference type="NCBI Taxonomy" id="29729"/>
    <lineage>
        <taxon>Eukaryota</taxon>
        <taxon>Viridiplantae</taxon>
        <taxon>Streptophyta</taxon>
        <taxon>Embryophyta</taxon>
        <taxon>Tracheophyta</taxon>
        <taxon>Spermatophyta</taxon>
        <taxon>Magnoliopsida</taxon>
        <taxon>eudicotyledons</taxon>
        <taxon>Gunneridae</taxon>
        <taxon>Pentapetalae</taxon>
        <taxon>rosids</taxon>
        <taxon>malvids</taxon>
        <taxon>Malvales</taxon>
        <taxon>Malvaceae</taxon>
        <taxon>Malvoideae</taxon>
        <taxon>Gossypium</taxon>
    </lineage>
</organism>
<sequence>MRRVYYHSRGRAFTVGLPVDGSVVTGSVKFADWGAVCLDLLGVILETIYGGQIEMAWIRKNFVKLVEDSTEVQRERYARAYIL</sequence>
<comment type="caution">
    <text evidence="1">The sequence shown here is derived from an EMBL/GenBank/DDBJ whole genome shotgun (WGS) entry which is preliminary data.</text>
</comment>